<proteinExistence type="predicted"/>
<keyword evidence="1" id="KW-0812">Transmembrane</keyword>
<reference evidence="2" key="1">
    <citation type="submission" date="2021-03" db="EMBL/GenBank/DDBJ databases">
        <authorList>
            <person name="Tran Van P."/>
        </authorList>
    </citation>
    <scope>NUCLEOTIDE SEQUENCE</scope>
</reference>
<feature type="transmembrane region" description="Helical" evidence="1">
    <location>
        <begin position="52"/>
        <end position="72"/>
    </location>
</feature>
<dbReference type="Proteomes" id="UP001153148">
    <property type="component" value="Unassembled WGS sequence"/>
</dbReference>
<evidence type="ECO:0000313" key="2">
    <source>
        <dbReference type="EMBL" id="CAG2058203.1"/>
    </source>
</evidence>
<keyword evidence="1" id="KW-1133">Transmembrane helix</keyword>
<feature type="transmembrane region" description="Helical" evidence="1">
    <location>
        <begin position="117"/>
        <end position="139"/>
    </location>
</feature>
<protein>
    <submittedName>
        <fullName evidence="2">Uncharacterized protein</fullName>
    </submittedName>
</protein>
<organism evidence="2 3">
    <name type="scientific">Timema podura</name>
    <name type="common">Walking stick</name>
    <dbReference type="NCBI Taxonomy" id="61482"/>
    <lineage>
        <taxon>Eukaryota</taxon>
        <taxon>Metazoa</taxon>
        <taxon>Ecdysozoa</taxon>
        <taxon>Arthropoda</taxon>
        <taxon>Hexapoda</taxon>
        <taxon>Insecta</taxon>
        <taxon>Pterygota</taxon>
        <taxon>Neoptera</taxon>
        <taxon>Polyneoptera</taxon>
        <taxon>Phasmatodea</taxon>
        <taxon>Timematodea</taxon>
        <taxon>Timematoidea</taxon>
        <taxon>Timematidae</taxon>
        <taxon>Timema</taxon>
    </lineage>
</organism>
<feature type="transmembrane region" description="Helical" evidence="1">
    <location>
        <begin position="84"/>
        <end position="105"/>
    </location>
</feature>
<gene>
    <name evidence="2" type="ORF">TPAB3V08_LOCUS5177</name>
</gene>
<accession>A0ABN7NTP4</accession>
<keyword evidence="1" id="KW-0472">Membrane</keyword>
<evidence type="ECO:0000313" key="3">
    <source>
        <dbReference type="Proteomes" id="UP001153148"/>
    </source>
</evidence>
<comment type="caution">
    <text evidence="2">The sequence shown here is derived from an EMBL/GenBank/DDBJ whole genome shotgun (WGS) entry which is preliminary data.</text>
</comment>
<keyword evidence="3" id="KW-1185">Reference proteome</keyword>
<name>A0ABN7NTP4_TIMPD</name>
<evidence type="ECO:0000256" key="1">
    <source>
        <dbReference type="SAM" id="Phobius"/>
    </source>
</evidence>
<sequence length="213" mass="24543">MHYPAELMNGYAYTTTSIIVNITTVEQEDSLLKLEKPTTEKMKAILKYFKTFYYPVVLNIVVCFASVSLVCGACKDDYNFTFPWLFSAPILLVNDLVSFTVRTSFNGSYSMCLNFGRLLLVLLIPVFQVYFIGFVGYWVRDMIKEMLHRKERVTVSRKKHSVKKGHFRVSLLQGDKMYNVPNLSIQPDSTKILENTSDHTYVDLVCPKKVDNM</sequence>
<dbReference type="EMBL" id="CAJPIN010006810">
    <property type="protein sequence ID" value="CAG2058203.1"/>
    <property type="molecule type" value="Genomic_DNA"/>
</dbReference>